<feature type="domain" description="Tryptophan synthase beta chain-like PALP" evidence="11">
    <location>
        <begin position="27"/>
        <end position="315"/>
    </location>
</feature>
<gene>
    <name evidence="12" type="ORF">JYZ213_LOCUS33694</name>
</gene>
<dbReference type="InterPro" id="IPR001926">
    <property type="entry name" value="TrpB-like_PALP"/>
</dbReference>
<evidence type="ECO:0000256" key="3">
    <source>
        <dbReference type="ARBA" id="ARBA00001936"/>
    </source>
</evidence>
<dbReference type="PROSITE" id="PS00165">
    <property type="entry name" value="DEHYDRATASE_SER_THR"/>
    <property type="match status" value="1"/>
</dbReference>
<evidence type="ECO:0000256" key="9">
    <source>
        <dbReference type="ARBA" id="ARBA00023239"/>
    </source>
</evidence>
<dbReference type="Proteomes" id="UP000663845">
    <property type="component" value="Unassembled WGS sequence"/>
</dbReference>
<dbReference type="EMBL" id="CAJNOG010000648">
    <property type="protein sequence ID" value="CAF1326309.1"/>
    <property type="molecule type" value="Genomic_DNA"/>
</dbReference>
<sequence length="328" mass="35896">MDEKEVPSLAEIHIAASHLRSMSLPITPILTSSILNTLTGRNIYLKCENFQRTGSFKSRGALNAVLNAMKIDPNLKGFVTHSSGNHGQALSYAASIVKRPCIVVVPRGTPKNKTEAIEHYGAELVICEPTPASRTSTCLQISQERDFLIIPPFDHPDVIAGQGTIAVELLEQVPDLDAILVPVSGGGLISGIALYAKRINPNIRIFACTPEGKMLEECLNKQERLWPEPPQFLNTKCEACRLQQCGALTFPIMCSLVEKQVFTVSDKTMIDATRFAFERLKLVVELAAGLSLGAIISQSDRLDPNIRNIALILCGGNIDLNEKLPWQQ</sequence>
<evidence type="ECO:0000313" key="13">
    <source>
        <dbReference type="Proteomes" id="UP000663845"/>
    </source>
</evidence>
<dbReference type="Pfam" id="PF00291">
    <property type="entry name" value="PALP"/>
    <property type="match status" value="1"/>
</dbReference>
<dbReference type="GO" id="GO:0005524">
    <property type="term" value="F:ATP binding"/>
    <property type="evidence" value="ECO:0007669"/>
    <property type="project" value="TreeGrafter"/>
</dbReference>
<dbReference type="EC" id="4.3.1.17" evidence="6"/>
<dbReference type="GO" id="GO:0003941">
    <property type="term" value="F:L-serine ammonia-lyase activity"/>
    <property type="evidence" value="ECO:0007669"/>
    <property type="project" value="UniProtKB-EC"/>
</dbReference>
<evidence type="ECO:0000256" key="10">
    <source>
        <dbReference type="ARBA" id="ARBA00049406"/>
    </source>
</evidence>
<comment type="cofactor">
    <cofactor evidence="2">
        <name>pyridoxal 5'-phosphate</name>
        <dbReference type="ChEBI" id="CHEBI:597326"/>
    </cofactor>
</comment>
<dbReference type="SUPFAM" id="SSF53686">
    <property type="entry name" value="Tryptophan synthase beta subunit-like PLP-dependent enzymes"/>
    <property type="match status" value="1"/>
</dbReference>
<organism evidence="12 13">
    <name type="scientific">Adineta steineri</name>
    <dbReference type="NCBI Taxonomy" id="433720"/>
    <lineage>
        <taxon>Eukaryota</taxon>
        <taxon>Metazoa</taxon>
        <taxon>Spiralia</taxon>
        <taxon>Gnathifera</taxon>
        <taxon>Rotifera</taxon>
        <taxon>Eurotatoria</taxon>
        <taxon>Bdelloidea</taxon>
        <taxon>Adinetida</taxon>
        <taxon>Adinetidae</taxon>
        <taxon>Adineta</taxon>
    </lineage>
</organism>
<dbReference type="GO" id="GO:0030378">
    <property type="term" value="F:serine racemase activity"/>
    <property type="evidence" value="ECO:0007669"/>
    <property type="project" value="TreeGrafter"/>
</dbReference>
<dbReference type="InterPro" id="IPR036052">
    <property type="entry name" value="TrpB-like_PALP_sf"/>
</dbReference>
<evidence type="ECO:0000256" key="8">
    <source>
        <dbReference type="ARBA" id="ARBA00022898"/>
    </source>
</evidence>
<comment type="caution">
    <text evidence="12">The sequence shown here is derived from an EMBL/GenBank/DDBJ whole genome shotgun (WGS) entry which is preliminary data.</text>
</comment>
<dbReference type="FunFam" id="3.40.50.1100:FF:000005">
    <property type="entry name" value="Threonine dehydratase catabolic"/>
    <property type="match status" value="1"/>
</dbReference>
<dbReference type="GO" id="GO:0018114">
    <property type="term" value="F:threonine racemase activity"/>
    <property type="evidence" value="ECO:0007669"/>
    <property type="project" value="TreeGrafter"/>
</dbReference>
<comment type="cofactor">
    <cofactor evidence="3">
        <name>Mn(2+)</name>
        <dbReference type="ChEBI" id="CHEBI:29035"/>
    </cofactor>
</comment>
<protein>
    <recommendedName>
        <fullName evidence="6">L-serine ammonia-lyase</fullName>
        <ecNumber evidence="6">4.3.1.17</ecNumber>
    </recommendedName>
</protein>
<proteinExistence type="inferred from homology"/>
<evidence type="ECO:0000256" key="4">
    <source>
        <dbReference type="ARBA" id="ARBA00001946"/>
    </source>
</evidence>
<evidence type="ECO:0000256" key="7">
    <source>
        <dbReference type="ARBA" id="ARBA00022842"/>
    </source>
</evidence>
<keyword evidence="8" id="KW-0663">Pyridoxal phosphate</keyword>
<dbReference type="PANTHER" id="PTHR43050:SF1">
    <property type="entry name" value="SERINE RACEMASE"/>
    <property type="match status" value="1"/>
</dbReference>
<dbReference type="PANTHER" id="PTHR43050">
    <property type="entry name" value="SERINE / THREONINE RACEMASE FAMILY MEMBER"/>
    <property type="match status" value="1"/>
</dbReference>
<dbReference type="GO" id="GO:0070179">
    <property type="term" value="P:D-serine biosynthetic process"/>
    <property type="evidence" value="ECO:0007669"/>
    <property type="project" value="TreeGrafter"/>
</dbReference>
<dbReference type="AlphaFoldDB" id="A0A815FP62"/>
<dbReference type="GO" id="GO:0000287">
    <property type="term" value="F:magnesium ion binding"/>
    <property type="evidence" value="ECO:0007669"/>
    <property type="project" value="TreeGrafter"/>
</dbReference>
<dbReference type="InterPro" id="IPR000634">
    <property type="entry name" value="Ser/Thr_deHydtase_PyrdxlP-BS"/>
</dbReference>
<evidence type="ECO:0000313" key="12">
    <source>
        <dbReference type="EMBL" id="CAF1326309.1"/>
    </source>
</evidence>
<dbReference type="Gene3D" id="3.40.50.1100">
    <property type="match status" value="2"/>
</dbReference>
<dbReference type="CDD" id="cd01562">
    <property type="entry name" value="Thr-dehyd"/>
    <property type="match status" value="1"/>
</dbReference>
<accession>A0A815FP62</accession>
<comment type="cofactor">
    <cofactor evidence="4">
        <name>Mg(2+)</name>
        <dbReference type="ChEBI" id="CHEBI:18420"/>
    </cofactor>
</comment>
<name>A0A815FP62_9BILA</name>
<keyword evidence="9" id="KW-0456">Lyase</keyword>
<comment type="cofactor">
    <cofactor evidence="1">
        <name>Ca(2+)</name>
        <dbReference type="ChEBI" id="CHEBI:29108"/>
    </cofactor>
</comment>
<comment type="catalytic activity">
    <reaction evidence="10">
        <text>L-serine = pyruvate + NH4(+)</text>
        <dbReference type="Rhea" id="RHEA:19169"/>
        <dbReference type="ChEBI" id="CHEBI:15361"/>
        <dbReference type="ChEBI" id="CHEBI:28938"/>
        <dbReference type="ChEBI" id="CHEBI:33384"/>
        <dbReference type="EC" id="4.3.1.17"/>
    </reaction>
</comment>
<evidence type="ECO:0000256" key="5">
    <source>
        <dbReference type="ARBA" id="ARBA00010869"/>
    </source>
</evidence>
<reference evidence="12" key="1">
    <citation type="submission" date="2021-02" db="EMBL/GenBank/DDBJ databases">
        <authorList>
            <person name="Nowell W R."/>
        </authorList>
    </citation>
    <scope>NUCLEOTIDE SEQUENCE</scope>
</reference>
<keyword evidence="7" id="KW-0460">Magnesium</keyword>
<dbReference type="GO" id="GO:0030170">
    <property type="term" value="F:pyridoxal phosphate binding"/>
    <property type="evidence" value="ECO:0007669"/>
    <property type="project" value="InterPro"/>
</dbReference>
<evidence type="ECO:0000256" key="2">
    <source>
        <dbReference type="ARBA" id="ARBA00001933"/>
    </source>
</evidence>
<evidence type="ECO:0000256" key="6">
    <source>
        <dbReference type="ARBA" id="ARBA00012093"/>
    </source>
</evidence>
<evidence type="ECO:0000259" key="11">
    <source>
        <dbReference type="Pfam" id="PF00291"/>
    </source>
</evidence>
<comment type="similarity">
    <text evidence="5">Belongs to the serine/threonine dehydratase family.</text>
</comment>
<evidence type="ECO:0000256" key="1">
    <source>
        <dbReference type="ARBA" id="ARBA00001913"/>
    </source>
</evidence>